<evidence type="ECO:0000256" key="1">
    <source>
        <dbReference type="SAM" id="Phobius"/>
    </source>
</evidence>
<accession>A0A5N7BRD8</accession>
<keyword evidence="1" id="KW-0472">Membrane</keyword>
<feature type="transmembrane region" description="Helical" evidence="1">
    <location>
        <begin position="104"/>
        <end position="122"/>
    </location>
</feature>
<dbReference type="PANTHER" id="PTHR42029">
    <property type="entry name" value="AN04G07800"/>
    <property type="match status" value="1"/>
</dbReference>
<keyword evidence="1" id="KW-0812">Transmembrane</keyword>
<dbReference type="OrthoDB" id="5420247at2759"/>
<keyword evidence="1" id="KW-1133">Transmembrane helix</keyword>
<organism evidence="2">
    <name type="scientific">Petromyces alliaceus</name>
    <name type="common">Aspergillus alliaceus</name>
    <dbReference type="NCBI Taxonomy" id="209559"/>
    <lineage>
        <taxon>Eukaryota</taxon>
        <taxon>Fungi</taxon>
        <taxon>Dikarya</taxon>
        <taxon>Ascomycota</taxon>
        <taxon>Pezizomycotina</taxon>
        <taxon>Eurotiomycetes</taxon>
        <taxon>Eurotiomycetidae</taxon>
        <taxon>Eurotiales</taxon>
        <taxon>Aspergillaceae</taxon>
        <taxon>Aspergillus</taxon>
        <taxon>Aspergillus subgen. Circumdati</taxon>
    </lineage>
</organism>
<feature type="transmembrane region" description="Helical" evidence="1">
    <location>
        <begin position="20"/>
        <end position="37"/>
    </location>
</feature>
<dbReference type="PANTHER" id="PTHR42029:SF2">
    <property type="entry name" value="WAX SYNTHASE DOMAIN-CONTAINING PROTEIN"/>
    <property type="match status" value="1"/>
</dbReference>
<feature type="transmembrane region" description="Helical" evidence="1">
    <location>
        <begin position="72"/>
        <end position="92"/>
    </location>
</feature>
<dbReference type="AlphaFoldDB" id="A0A5N7BRD8"/>
<evidence type="ECO:0000313" key="2">
    <source>
        <dbReference type="EMBL" id="KAE8384394.1"/>
    </source>
</evidence>
<dbReference type="Proteomes" id="UP000326877">
    <property type="component" value="Unassembled WGS sequence"/>
</dbReference>
<feature type="transmembrane region" description="Helical" evidence="1">
    <location>
        <begin position="134"/>
        <end position="159"/>
    </location>
</feature>
<dbReference type="EMBL" id="ML735375">
    <property type="protein sequence ID" value="KAE8384394.1"/>
    <property type="molecule type" value="Genomic_DNA"/>
</dbReference>
<name>A0A5N7BRD8_PETAA</name>
<sequence>MGEIFTRPVDSPEALVLKAWAQGLMVGALFVMTAITYANMRASVMHKLIILEVLLLALPHGAFAFVPEPAYGRYLLVTAVGLIISWSLHNVIAWMKGSTLQRPWWIYTACNIFWVIKRHYSFGAIELIREAPRFGLMPISICLSIVFMLLDLSAVTGVIRGAVDRGINPFWKLCLVFKCLCDMIILDDFKTALDKFSARRRSRQGVAQCLSPRRSFMI</sequence>
<reference evidence="2" key="1">
    <citation type="submission" date="2019-04" db="EMBL/GenBank/DDBJ databases">
        <title>Friends and foes A comparative genomics studyof 23 Aspergillus species from section Flavi.</title>
        <authorList>
            <consortium name="DOE Joint Genome Institute"/>
            <person name="Kjaerbolling I."/>
            <person name="Vesth T."/>
            <person name="Frisvad J.C."/>
            <person name="Nybo J.L."/>
            <person name="Theobald S."/>
            <person name="Kildgaard S."/>
            <person name="Isbrandt T."/>
            <person name="Kuo A."/>
            <person name="Sato A."/>
            <person name="Lyhne E.K."/>
            <person name="Kogle M.E."/>
            <person name="Wiebenga A."/>
            <person name="Kun R.S."/>
            <person name="Lubbers R.J."/>
            <person name="Makela M.R."/>
            <person name="Barry K."/>
            <person name="Chovatia M."/>
            <person name="Clum A."/>
            <person name="Daum C."/>
            <person name="Haridas S."/>
            <person name="He G."/>
            <person name="LaButti K."/>
            <person name="Lipzen A."/>
            <person name="Mondo S."/>
            <person name="Riley R."/>
            <person name="Salamov A."/>
            <person name="Simmons B.A."/>
            <person name="Magnuson J.K."/>
            <person name="Henrissat B."/>
            <person name="Mortensen U.H."/>
            <person name="Larsen T.O."/>
            <person name="Devries R.P."/>
            <person name="Grigoriev I.V."/>
            <person name="Machida M."/>
            <person name="Baker S.E."/>
            <person name="Andersen M.R."/>
        </authorList>
    </citation>
    <scope>NUCLEOTIDE SEQUENCE [LARGE SCALE GENOMIC DNA]</scope>
    <source>
        <strain evidence="2">IBT 14317</strain>
    </source>
</reference>
<protein>
    <submittedName>
        <fullName evidence="2">Uncharacterized protein</fullName>
    </submittedName>
</protein>
<feature type="transmembrane region" description="Helical" evidence="1">
    <location>
        <begin position="49"/>
        <end position="66"/>
    </location>
</feature>
<proteinExistence type="predicted"/>
<gene>
    <name evidence="2" type="ORF">BDV23DRAFT_189254</name>
</gene>